<organism evidence="2 3">
    <name type="scientific">Bosea caraganae</name>
    <dbReference type="NCBI Taxonomy" id="2763117"/>
    <lineage>
        <taxon>Bacteria</taxon>
        <taxon>Pseudomonadati</taxon>
        <taxon>Pseudomonadota</taxon>
        <taxon>Alphaproteobacteria</taxon>
        <taxon>Hyphomicrobiales</taxon>
        <taxon>Boseaceae</taxon>
        <taxon>Bosea</taxon>
    </lineage>
</organism>
<dbReference type="PANTHER" id="PTHR48207">
    <property type="entry name" value="SUCCINATE--HYDROXYMETHYLGLUTARATE COA-TRANSFERASE"/>
    <property type="match status" value="1"/>
</dbReference>
<evidence type="ECO:0000256" key="1">
    <source>
        <dbReference type="ARBA" id="ARBA00022679"/>
    </source>
</evidence>
<evidence type="ECO:0000313" key="2">
    <source>
        <dbReference type="EMBL" id="RDJ29822.1"/>
    </source>
</evidence>
<gene>
    <name evidence="2" type="ORF">DWE98_04655</name>
</gene>
<dbReference type="AlphaFoldDB" id="A0A370LCX6"/>
<dbReference type="Proteomes" id="UP000255207">
    <property type="component" value="Unassembled WGS sequence"/>
</dbReference>
<comment type="caution">
    <text evidence="2">The sequence shown here is derived from an EMBL/GenBank/DDBJ whole genome shotgun (WGS) entry which is preliminary data.</text>
</comment>
<dbReference type="Gene3D" id="3.30.1540.10">
    <property type="entry name" value="formyl-coa transferase, domain 3"/>
    <property type="match status" value="1"/>
</dbReference>
<dbReference type="Gene3D" id="3.40.50.10540">
    <property type="entry name" value="Crotonobetainyl-coa:carnitine coa-transferase, domain 1"/>
    <property type="match status" value="1"/>
</dbReference>
<keyword evidence="3" id="KW-1185">Reference proteome</keyword>
<dbReference type="GO" id="GO:0008410">
    <property type="term" value="F:CoA-transferase activity"/>
    <property type="evidence" value="ECO:0007669"/>
    <property type="project" value="TreeGrafter"/>
</dbReference>
<dbReference type="EMBL" id="QQTP01000001">
    <property type="protein sequence ID" value="RDJ29822.1"/>
    <property type="molecule type" value="Genomic_DNA"/>
</dbReference>
<keyword evidence="1 2" id="KW-0808">Transferase</keyword>
<dbReference type="InterPro" id="IPR023606">
    <property type="entry name" value="CoA-Trfase_III_dom_1_sf"/>
</dbReference>
<dbReference type="RefSeq" id="WP_114827934.1">
    <property type="nucleotide sequence ID" value="NZ_QQTO01000019.1"/>
</dbReference>
<accession>A0A370LCX6</accession>
<dbReference type="InterPro" id="IPR050483">
    <property type="entry name" value="CoA-transferase_III_domain"/>
</dbReference>
<dbReference type="PANTHER" id="PTHR48207:SF3">
    <property type="entry name" value="SUCCINATE--HYDROXYMETHYLGLUTARATE COA-TRANSFERASE"/>
    <property type="match status" value="1"/>
</dbReference>
<dbReference type="InterPro" id="IPR044855">
    <property type="entry name" value="CoA-Trfase_III_dom3_sf"/>
</dbReference>
<protein>
    <submittedName>
        <fullName evidence="2">CoA transferase</fullName>
    </submittedName>
</protein>
<evidence type="ECO:0000313" key="3">
    <source>
        <dbReference type="Proteomes" id="UP000255207"/>
    </source>
</evidence>
<dbReference type="Pfam" id="PF02515">
    <property type="entry name" value="CoA_transf_3"/>
    <property type="match status" value="1"/>
</dbReference>
<name>A0A370LCX6_9HYPH</name>
<reference evidence="3" key="1">
    <citation type="submission" date="2018-07" db="EMBL/GenBank/DDBJ databases">
        <authorList>
            <person name="Safronova V.I."/>
            <person name="Chirak E.R."/>
            <person name="Sazanova A.L."/>
        </authorList>
    </citation>
    <scope>NUCLEOTIDE SEQUENCE [LARGE SCALE GENOMIC DNA]</scope>
    <source>
        <strain evidence="3">RCAM04685</strain>
    </source>
</reference>
<dbReference type="OrthoDB" id="9806585at2"/>
<sequence length="411" mass="44120">MAGALDGIRVVDFSRVFAGPAATQILGDLGADVVKVEAPLTGDEARYLGLTEGTEPRLGVSPSYLALNRNKRSIALDLQSEAGRKVARRLITQCDVAVHNFRPGAMKKWRLDYESVQEANPSLIYGEFFAYGPSGPLSDFGANDLALQAHSGLMSLTGEPGRPPVRVGTAVVDLHGSLALVGAVMAALYSRTQTGRGQRVEASLLLSSAHLLNYFYSEYWIDGTIRKPMGTANHLSVPNQVFPTADGSVVIIAPSDAMWQRCARALDAERLAIPRYKTVRDRQTHRTEVIEAISAVTSLLSSQEVIERLGPVKVNVAKVNNAGEAAEHPQLAESGGVTQFDYAGETVKAVSSPFRLSGTPATIQHAPPELDQHRDEILADYGFAADEVRRLEEAGAFSEGERTGRKVASAG</sequence>
<proteinExistence type="predicted"/>
<dbReference type="InterPro" id="IPR003673">
    <property type="entry name" value="CoA-Trfase_fam_III"/>
</dbReference>
<dbReference type="SUPFAM" id="SSF89796">
    <property type="entry name" value="CoA-transferase family III (CaiB/BaiF)"/>
    <property type="match status" value="1"/>
</dbReference>